<dbReference type="Proteomes" id="UP000243052">
    <property type="component" value="Chromosome iv"/>
</dbReference>
<organism evidence="1 2">
    <name type="scientific">Eremothecium sinecaudum</name>
    <dbReference type="NCBI Taxonomy" id="45286"/>
    <lineage>
        <taxon>Eukaryota</taxon>
        <taxon>Fungi</taxon>
        <taxon>Dikarya</taxon>
        <taxon>Ascomycota</taxon>
        <taxon>Saccharomycotina</taxon>
        <taxon>Saccharomycetes</taxon>
        <taxon>Saccharomycetales</taxon>
        <taxon>Saccharomycetaceae</taxon>
        <taxon>Eremothecium</taxon>
    </lineage>
</organism>
<proteinExistence type="predicted"/>
<evidence type="ECO:0000313" key="1">
    <source>
        <dbReference type="EMBL" id="AMD20605.1"/>
    </source>
</evidence>
<name>A0A0X8HSE0_9SACH</name>
<dbReference type="EMBL" id="CP014244">
    <property type="protein sequence ID" value="AMD20605.1"/>
    <property type="molecule type" value="Genomic_DNA"/>
</dbReference>
<dbReference type="GeneID" id="28723858"/>
<accession>A0A0X8HSE0</accession>
<keyword evidence="2" id="KW-1185">Reference proteome</keyword>
<protein>
    <submittedName>
        <fullName evidence="1">HDL139Cp</fullName>
    </submittedName>
</protein>
<gene>
    <name evidence="1" type="ORF">AW171_hschr42505</name>
</gene>
<evidence type="ECO:0000313" key="2">
    <source>
        <dbReference type="Proteomes" id="UP000243052"/>
    </source>
</evidence>
<reference evidence="1 2" key="1">
    <citation type="submission" date="2016-01" db="EMBL/GenBank/DDBJ databases">
        <title>Genome sequence of the yeast Holleya sinecauda.</title>
        <authorList>
            <person name="Dietrich F.S."/>
        </authorList>
    </citation>
    <scope>NUCLEOTIDE SEQUENCE [LARGE SCALE GENOMIC DNA]</scope>
    <source>
        <strain evidence="1 2">ATCC 58844</strain>
    </source>
</reference>
<dbReference type="OrthoDB" id="4063069at2759"/>
<sequence length="1071" mass="121116">MAPRLLLTEIRRPEKFILCSIWTEKEVLVVEWDNLSIYKSIELDVKRKYITHKVGISNAWPYFEPVLHAYYVLVLGLDGTLEFLNENLEVVDVFEIDDTIFNPICQFDELRNRFFIVWDLFTIFKFEIDPSSKKFFKNMKRIYSTSDEIVQVGGCWDEETDGEVFRLDLLLRTKYCSTFYFDSIRENKSEELHVEWFPTSKIQEVGSFSQPPKMAVVKDFGTIFVTPKDSFIFSSQSLSMHNVNGKFMKSSVEVGPFPTNNSPSLKVVGIKSATDGQLLKITGMTNCGDYFELKCEYEYNAEKSTVSRTVLNCGTTLLNVGDQIDFFQLFDSNWYAVHSKSAGLYFRSASTAKQDVVPGILKHNSLLHSNISGGLVSDLKSLVFCGGNSKNSGFVEIHRLGFMEDSRIKIQQLSFGSNVKKIWPTADGIYWIDRTNRLFLNEKILEENIDVLIVTSGGDIVRENSQLLSSCAVGEHHYVSVDRMYNVKWSDTGAVLQLPAVTDPTIKPFITYAEDLTIVVSQQTVQIIENRKIVRSFKLRGINSIFSYVLKKYCRQTCQIICDDTGCVHICTLNNRIIAKLQAHSKGLHIINVPASDKVILYRFNTVLLLSLDELSIGSVRFPVAAAAINPDSNDVFLVTSSEGSLYRIQCPTVSEWRLVPIKVSTLLPSLPTKFITLEIEPTFMVGTLITENFDKIRFKSEYHSKIVVVNSISGKIVSSHDFLKEHPNMIVTDIISTNYEAGPHTSAVTNDALFAKRIPYEKCVLASVSYETADEEYENLFLFSIDDSNGVIELQTKYNVDFSVSMLINYYDSTFFAIGEYLQAFKLDYHVKENRFDIQVLSERIELSAVPRNAFLLETPTQGEPITKKRGRHVSSDTIVIESLFKGFQQFEITYNVAKRQCNNSSVSTIDHFSFTLLCINDMDPLFGSTSEFNALKASALSLNTTDSTPLLAVCDTDNTLTILNRNEEEVIVAQIEIPHRVTTIITLKCDYYSKKPCIKTLLDKNVNPLFFINTIYGGCYLVSQALNSLDTLGNSINGITIDEDRDLSVQIGPDIIYPTVFFDSSTNIS</sequence>
<dbReference type="AlphaFoldDB" id="A0A0X8HSE0"/>
<dbReference type="RefSeq" id="XP_017987601.1">
    <property type="nucleotide sequence ID" value="XM_018131821.1"/>
</dbReference>